<name>A0A543CWN2_9ACTN</name>
<sequence length="58" mass="6376">MVFIGLAFAGLLVIAACAVKVFAAVRGLGRELRHTRERLEPKRSALSVAAQRLERARE</sequence>
<organism evidence="1 2">
    <name type="scientific">Actinoallomurus bryophytorum</name>
    <dbReference type="NCBI Taxonomy" id="1490222"/>
    <lineage>
        <taxon>Bacteria</taxon>
        <taxon>Bacillati</taxon>
        <taxon>Actinomycetota</taxon>
        <taxon>Actinomycetes</taxon>
        <taxon>Streptosporangiales</taxon>
        <taxon>Thermomonosporaceae</taxon>
        <taxon>Actinoallomurus</taxon>
    </lineage>
</organism>
<accession>A0A543CWN2</accession>
<proteinExistence type="predicted"/>
<comment type="caution">
    <text evidence="1">The sequence shown here is derived from an EMBL/GenBank/DDBJ whole genome shotgun (WGS) entry which is preliminary data.</text>
</comment>
<keyword evidence="2" id="KW-1185">Reference proteome</keyword>
<gene>
    <name evidence="1" type="ORF">FB559_7273</name>
</gene>
<evidence type="ECO:0000313" key="1">
    <source>
        <dbReference type="EMBL" id="TQM01513.1"/>
    </source>
</evidence>
<dbReference type="EMBL" id="VFOZ01000001">
    <property type="protein sequence ID" value="TQM01513.1"/>
    <property type="molecule type" value="Genomic_DNA"/>
</dbReference>
<dbReference type="Proteomes" id="UP000316096">
    <property type="component" value="Unassembled WGS sequence"/>
</dbReference>
<dbReference type="AlphaFoldDB" id="A0A543CWN2"/>
<reference evidence="1 2" key="1">
    <citation type="submission" date="2019-06" db="EMBL/GenBank/DDBJ databases">
        <title>Sequencing the genomes of 1000 actinobacteria strains.</title>
        <authorList>
            <person name="Klenk H.-P."/>
        </authorList>
    </citation>
    <scope>NUCLEOTIDE SEQUENCE [LARGE SCALE GENOMIC DNA]</scope>
    <source>
        <strain evidence="1 2">DSM 102200</strain>
    </source>
</reference>
<evidence type="ECO:0000313" key="2">
    <source>
        <dbReference type="Proteomes" id="UP000316096"/>
    </source>
</evidence>
<protein>
    <submittedName>
        <fullName evidence="1">Uncharacterized protein</fullName>
    </submittedName>
</protein>